<sequence>MTLGEHQEAFMKDVEKLLNYIHSNGYSIRGGELERTQAQQEIYYNSGKSKTMNSNHLKRCAIDLHIFKNNVWLQSKPELQDIGNYWESLNTLNRWGGNFKNFIDVPHFERNC</sequence>
<dbReference type="Gene3D" id="3.30.1380.10">
    <property type="match status" value="1"/>
</dbReference>
<evidence type="ECO:0000313" key="3">
    <source>
        <dbReference type="Proteomes" id="UP000195967"/>
    </source>
</evidence>
<dbReference type="Pfam" id="PF13539">
    <property type="entry name" value="Peptidase_M15_4"/>
    <property type="match status" value="1"/>
</dbReference>
<dbReference type="Proteomes" id="UP000195967">
    <property type="component" value="Unassembled WGS sequence"/>
</dbReference>
<evidence type="ECO:0000259" key="1">
    <source>
        <dbReference type="Pfam" id="PF13539"/>
    </source>
</evidence>
<reference evidence="2 3" key="1">
    <citation type="submission" date="2017-04" db="EMBL/GenBank/DDBJ databases">
        <title>Complete genome of Campylobacter concisus ATCC 33237T and draft genomes for an additional eight well characterized C. concisus strains.</title>
        <authorList>
            <person name="Cornelius A.J."/>
            <person name="Miller W.G."/>
            <person name="Lastovica A.J."/>
            <person name="On S.L."/>
            <person name="French N.P."/>
            <person name="Vandenberg O."/>
            <person name="Biggs P.J."/>
        </authorList>
    </citation>
    <scope>NUCLEOTIDE SEQUENCE [LARGE SCALE GENOMIC DNA]</scope>
    <source>
        <strain evidence="2 3">Lasto28.99</strain>
    </source>
</reference>
<proteinExistence type="predicted"/>
<evidence type="ECO:0000313" key="2">
    <source>
        <dbReference type="EMBL" id="OUT10947.1"/>
    </source>
</evidence>
<dbReference type="EMBL" id="NDYO01000010">
    <property type="protein sequence ID" value="OUT10947.1"/>
    <property type="molecule type" value="Genomic_DNA"/>
</dbReference>
<dbReference type="InterPro" id="IPR039561">
    <property type="entry name" value="Peptidase_M15C"/>
</dbReference>
<name>A0A1Y5MRB4_9BACT</name>
<comment type="caution">
    <text evidence="2">The sequence shown here is derived from an EMBL/GenBank/DDBJ whole genome shotgun (WGS) entry which is preliminary data.</text>
</comment>
<dbReference type="SUPFAM" id="SSF55166">
    <property type="entry name" value="Hedgehog/DD-peptidase"/>
    <property type="match status" value="1"/>
</dbReference>
<dbReference type="AlphaFoldDB" id="A0A1Y5MRB4"/>
<dbReference type="RefSeq" id="WP_087585075.1">
    <property type="nucleotide sequence ID" value="NZ_CABMKR010000010.1"/>
</dbReference>
<dbReference type="InterPro" id="IPR009045">
    <property type="entry name" value="Zn_M74/Hedgehog-like"/>
</dbReference>
<organism evidence="2 3">
    <name type="scientific">Campylobacter concisus</name>
    <dbReference type="NCBI Taxonomy" id="199"/>
    <lineage>
        <taxon>Bacteria</taxon>
        <taxon>Pseudomonadati</taxon>
        <taxon>Campylobacterota</taxon>
        <taxon>Epsilonproteobacteria</taxon>
        <taxon>Campylobacterales</taxon>
        <taxon>Campylobacteraceae</taxon>
        <taxon>Campylobacter</taxon>
    </lineage>
</organism>
<dbReference type="GO" id="GO:0008233">
    <property type="term" value="F:peptidase activity"/>
    <property type="evidence" value="ECO:0007669"/>
    <property type="project" value="InterPro"/>
</dbReference>
<accession>A0A1Y5MRB4</accession>
<gene>
    <name evidence="2" type="ORF">B9N62_08120</name>
</gene>
<feature type="domain" description="Peptidase M15C" evidence="1">
    <location>
        <begin position="48"/>
        <end position="109"/>
    </location>
</feature>
<protein>
    <submittedName>
        <fullName evidence="2">L-alanyl-D-glutamate peptidase</fullName>
    </submittedName>
</protein>